<sequence length="60" mass="6834">MLVLSSEAKELCLDSWALAASALFHRALMSMEARPDTRLRTWRSGTGSRFLMSEGKRSWM</sequence>
<protein>
    <submittedName>
        <fullName evidence="1">Uncharacterized protein</fullName>
    </submittedName>
</protein>
<evidence type="ECO:0000313" key="1">
    <source>
        <dbReference type="EMBL" id="TNN60458.1"/>
    </source>
</evidence>
<keyword evidence="2" id="KW-1185">Reference proteome</keyword>
<reference evidence="1 2" key="1">
    <citation type="submission" date="2019-03" db="EMBL/GenBank/DDBJ databases">
        <title>First draft genome of Liparis tanakae, snailfish: a comprehensive survey of snailfish specific genes.</title>
        <authorList>
            <person name="Kim W."/>
            <person name="Song I."/>
            <person name="Jeong J.-H."/>
            <person name="Kim D."/>
            <person name="Kim S."/>
            <person name="Ryu S."/>
            <person name="Song J.Y."/>
            <person name="Lee S.K."/>
        </authorList>
    </citation>
    <scope>NUCLEOTIDE SEQUENCE [LARGE SCALE GENOMIC DNA]</scope>
    <source>
        <tissue evidence="1">Muscle</tissue>
    </source>
</reference>
<organism evidence="1 2">
    <name type="scientific">Liparis tanakae</name>
    <name type="common">Tanaka's snailfish</name>
    <dbReference type="NCBI Taxonomy" id="230148"/>
    <lineage>
        <taxon>Eukaryota</taxon>
        <taxon>Metazoa</taxon>
        <taxon>Chordata</taxon>
        <taxon>Craniata</taxon>
        <taxon>Vertebrata</taxon>
        <taxon>Euteleostomi</taxon>
        <taxon>Actinopterygii</taxon>
        <taxon>Neopterygii</taxon>
        <taxon>Teleostei</taxon>
        <taxon>Neoteleostei</taxon>
        <taxon>Acanthomorphata</taxon>
        <taxon>Eupercaria</taxon>
        <taxon>Perciformes</taxon>
        <taxon>Cottioidei</taxon>
        <taxon>Cottales</taxon>
        <taxon>Liparidae</taxon>
        <taxon>Liparis</taxon>
    </lineage>
</organism>
<comment type="caution">
    <text evidence="1">The sequence shown here is derived from an EMBL/GenBank/DDBJ whole genome shotgun (WGS) entry which is preliminary data.</text>
</comment>
<proteinExistence type="predicted"/>
<accession>A0A4Z2H3P1</accession>
<gene>
    <name evidence="1" type="ORF">EYF80_029309</name>
</gene>
<dbReference type="AlphaFoldDB" id="A0A4Z2H3P1"/>
<evidence type="ECO:0000313" key="2">
    <source>
        <dbReference type="Proteomes" id="UP000314294"/>
    </source>
</evidence>
<dbReference type="EMBL" id="SRLO01000333">
    <property type="protein sequence ID" value="TNN60458.1"/>
    <property type="molecule type" value="Genomic_DNA"/>
</dbReference>
<name>A0A4Z2H3P1_9TELE</name>
<dbReference type="Proteomes" id="UP000314294">
    <property type="component" value="Unassembled WGS sequence"/>
</dbReference>